<dbReference type="Gene3D" id="3.40.30.10">
    <property type="entry name" value="Glutaredoxin"/>
    <property type="match status" value="1"/>
</dbReference>
<dbReference type="SUPFAM" id="SSF52833">
    <property type="entry name" value="Thioredoxin-like"/>
    <property type="match status" value="1"/>
</dbReference>
<evidence type="ECO:0000256" key="1">
    <source>
        <dbReference type="ARBA" id="ARBA00022575"/>
    </source>
</evidence>
<dbReference type="PANTHER" id="PTHR11260:SF676">
    <property type="entry name" value="GLUTATHIONE S-TRANSFERASE U8"/>
    <property type="match status" value="1"/>
</dbReference>
<dbReference type="SUPFAM" id="SSF47616">
    <property type="entry name" value="GST C-terminal domain-like"/>
    <property type="match status" value="1"/>
</dbReference>
<comment type="subcellular location">
    <subcellularLocation>
        <location evidence="3">Cytoplasm</location>
        <location evidence="3">Cytosol</location>
    </subcellularLocation>
</comment>
<dbReference type="AlphaFoldDB" id="A0A6A2WQC8"/>
<comment type="similarity">
    <text evidence="2">Belongs to the GST superfamily. Tau family.</text>
</comment>
<gene>
    <name evidence="5" type="ORF">F3Y22_tig00113145pilonHSYRG00003</name>
</gene>
<dbReference type="InterPro" id="IPR045074">
    <property type="entry name" value="GST_C_Tau"/>
</dbReference>
<comment type="function">
    <text evidence="3">Is involved in the conjugation of reduced glutathione to a wide number of exogenous and endogenous hydrophobic electrophiles.</text>
</comment>
<dbReference type="GO" id="GO:0005829">
    <property type="term" value="C:cytosol"/>
    <property type="evidence" value="ECO:0007669"/>
    <property type="project" value="UniProtKB-SubCell"/>
</dbReference>
<organism evidence="5 6">
    <name type="scientific">Hibiscus syriacus</name>
    <name type="common">Rose of Sharon</name>
    <dbReference type="NCBI Taxonomy" id="106335"/>
    <lineage>
        <taxon>Eukaryota</taxon>
        <taxon>Viridiplantae</taxon>
        <taxon>Streptophyta</taxon>
        <taxon>Embryophyta</taxon>
        <taxon>Tracheophyta</taxon>
        <taxon>Spermatophyta</taxon>
        <taxon>Magnoliopsida</taxon>
        <taxon>eudicotyledons</taxon>
        <taxon>Gunneridae</taxon>
        <taxon>Pentapetalae</taxon>
        <taxon>rosids</taxon>
        <taxon>malvids</taxon>
        <taxon>Malvales</taxon>
        <taxon>Malvaceae</taxon>
        <taxon>Malvoideae</taxon>
        <taxon>Hibiscus</taxon>
    </lineage>
</organism>
<keyword evidence="3" id="KW-0963">Cytoplasm</keyword>
<dbReference type="Pfam" id="PF02798">
    <property type="entry name" value="GST_N"/>
    <property type="match status" value="1"/>
</dbReference>
<dbReference type="GO" id="GO:0006749">
    <property type="term" value="P:glutathione metabolic process"/>
    <property type="evidence" value="ECO:0007669"/>
    <property type="project" value="InterPro"/>
</dbReference>
<dbReference type="InterPro" id="IPR040079">
    <property type="entry name" value="Glutathione_S-Trfase"/>
</dbReference>
<proteinExistence type="inferred from homology"/>
<name>A0A6A2WQC8_HIBSY</name>
<reference evidence="5" key="1">
    <citation type="submission" date="2019-09" db="EMBL/GenBank/DDBJ databases">
        <title>Draft genome information of white flower Hibiscus syriacus.</title>
        <authorList>
            <person name="Kim Y.-M."/>
        </authorList>
    </citation>
    <scope>NUCLEOTIDE SEQUENCE [LARGE SCALE GENOMIC DNA]</scope>
    <source>
        <strain evidence="5">YM2019G1</strain>
    </source>
</reference>
<evidence type="ECO:0000313" key="5">
    <source>
        <dbReference type="EMBL" id="KAE8662738.1"/>
    </source>
</evidence>
<keyword evidence="1" id="KW-0216">Detoxification</keyword>
<keyword evidence="6" id="KW-1185">Reference proteome</keyword>
<dbReference type="PROSITE" id="PS50404">
    <property type="entry name" value="GST_NTER"/>
    <property type="match status" value="1"/>
</dbReference>
<accession>A0A6A2WQC8</accession>
<dbReference type="EMBL" id="VEPZ02001694">
    <property type="protein sequence ID" value="KAE8662738.1"/>
    <property type="molecule type" value="Genomic_DNA"/>
</dbReference>
<feature type="domain" description="GST N-terminal" evidence="4">
    <location>
        <begin position="1"/>
        <end position="54"/>
    </location>
</feature>
<evidence type="ECO:0000256" key="2">
    <source>
        <dbReference type="ARBA" id="ARBA00025743"/>
    </source>
</evidence>
<dbReference type="GO" id="GO:0009407">
    <property type="term" value="P:toxin catabolic process"/>
    <property type="evidence" value="ECO:0007669"/>
    <property type="project" value="UniProtKB-ARBA"/>
</dbReference>
<keyword evidence="3 5" id="KW-0808">Transferase</keyword>
<dbReference type="Proteomes" id="UP000436088">
    <property type="component" value="Unassembled WGS sequence"/>
</dbReference>
<dbReference type="EC" id="2.5.1.18" evidence="3"/>
<dbReference type="InterPro" id="IPR045073">
    <property type="entry name" value="Omega/Tau-like"/>
</dbReference>
<dbReference type="GO" id="GO:0004364">
    <property type="term" value="F:glutathione transferase activity"/>
    <property type="evidence" value="ECO:0007669"/>
    <property type="project" value="UniProtKB-UniRule"/>
</dbReference>
<dbReference type="SFLD" id="SFLDS00019">
    <property type="entry name" value="Glutathione_Transferase_(cytos"/>
    <property type="match status" value="1"/>
</dbReference>
<dbReference type="CDD" id="cd03185">
    <property type="entry name" value="GST_C_Tau"/>
    <property type="match status" value="1"/>
</dbReference>
<sequence>MGEEVKVFGFWSSPLLLQYNPIHKKVPVLLHKGKQIAESLVILEYMEETWKSNPILPKDPYDKAMARFWAKFFDDKFMPAIWKAFWCPENEREQEAKEACKCLKMLERTLNRKTIQEVTGLELLSAKKLPDLFKWTDEFVNHSVVKGTLIARHKQLEFNKFIVAKYEEGEIRP</sequence>
<dbReference type="PANTHER" id="PTHR11260">
    <property type="entry name" value="GLUTATHIONE S-TRANSFERASE, GST, SUPERFAMILY, GST DOMAIN CONTAINING"/>
    <property type="match status" value="1"/>
</dbReference>
<dbReference type="InterPro" id="IPR004045">
    <property type="entry name" value="Glutathione_S-Trfase_N"/>
</dbReference>
<comment type="caution">
    <text evidence="5">The sequence shown here is derived from an EMBL/GenBank/DDBJ whole genome shotgun (WGS) entry which is preliminary data.</text>
</comment>
<evidence type="ECO:0000259" key="4">
    <source>
        <dbReference type="PROSITE" id="PS50404"/>
    </source>
</evidence>
<evidence type="ECO:0000256" key="3">
    <source>
        <dbReference type="RuleBase" id="RU369102"/>
    </source>
</evidence>
<dbReference type="InterPro" id="IPR036249">
    <property type="entry name" value="Thioredoxin-like_sf"/>
</dbReference>
<protein>
    <recommendedName>
        <fullName evidence="3">Glutathione S-transferase</fullName>
        <ecNumber evidence="3">2.5.1.18</ecNumber>
    </recommendedName>
</protein>
<comment type="catalytic activity">
    <reaction evidence="3">
        <text>RX + glutathione = an S-substituted glutathione + a halide anion + H(+)</text>
        <dbReference type="Rhea" id="RHEA:16437"/>
        <dbReference type="ChEBI" id="CHEBI:15378"/>
        <dbReference type="ChEBI" id="CHEBI:16042"/>
        <dbReference type="ChEBI" id="CHEBI:17792"/>
        <dbReference type="ChEBI" id="CHEBI:57925"/>
        <dbReference type="ChEBI" id="CHEBI:90779"/>
        <dbReference type="EC" id="2.5.1.18"/>
    </reaction>
</comment>
<dbReference type="Gene3D" id="1.20.1050.10">
    <property type="match status" value="2"/>
</dbReference>
<dbReference type="InterPro" id="IPR036282">
    <property type="entry name" value="Glutathione-S-Trfase_C_sf"/>
</dbReference>
<evidence type="ECO:0000313" key="6">
    <source>
        <dbReference type="Proteomes" id="UP000436088"/>
    </source>
</evidence>